<evidence type="ECO:0000313" key="4">
    <source>
        <dbReference type="EMBL" id="APX11126.1"/>
    </source>
</evidence>
<accession>A0A1P8MSS5</accession>
<keyword evidence="2" id="KW-0732">Signal</keyword>
<gene>
    <name evidence="4" type="ORF">BWR18_05040</name>
</gene>
<dbReference type="Gene3D" id="1.10.101.10">
    <property type="entry name" value="PGBD-like superfamily/PGBD"/>
    <property type="match status" value="1"/>
</dbReference>
<dbReference type="AlphaFoldDB" id="A0A1P8MSS5"/>
<evidence type="ECO:0000259" key="3">
    <source>
        <dbReference type="Pfam" id="PF01471"/>
    </source>
</evidence>
<dbReference type="InterPro" id="IPR036366">
    <property type="entry name" value="PGBDSf"/>
</dbReference>
<dbReference type="STRING" id="299262.BWR18_05040"/>
<evidence type="ECO:0000256" key="2">
    <source>
        <dbReference type="SAM" id="SignalP"/>
    </source>
</evidence>
<dbReference type="Pfam" id="PF01471">
    <property type="entry name" value="PG_binding_1"/>
    <property type="match status" value="1"/>
</dbReference>
<dbReference type="SUPFAM" id="SSF47090">
    <property type="entry name" value="PGBD-like"/>
    <property type="match status" value="1"/>
</dbReference>
<dbReference type="OrthoDB" id="7444491at2"/>
<sequence length="204" mass="21933">MLSKTLISAAIAAALALVPATRAAADSRDFIAGAIIGGIGGAIINNEVRKNKARQAARQRAVAPRTYATQPRAYRAPAKKTYRPSIPATPEGREIQSSLNYFGFDAGTIDGKVGSRTRDAIADYQRYMGYEGTGTLTSFQQHLLTSAYFRAEAGGNRTFQDIASHPDGTRGLLKIYREDLATGSTSERTLRPEPSAATTEFTDL</sequence>
<reference evidence="4 5" key="1">
    <citation type="submission" date="2017-01" db="EMBL/GenBank/DDBJ databases">
        <title>Complete genome of Tateyamaria omphalii DOK1-4 isolated from seawater in Dokdo.</title>
        <authorList>
            <person name="Kim J.H."/>
            <person name="Chi W.-J."/>
        </authorList>
    </citation>
    <scope>NUCLEOTIDE SEQUENCE [LARGE SCALE GENOMIC DNA]</scope>
    <source>
        <strain evidence="4 5">DOK1-4</strain>
    </source>
</reference>
<dbReference type="InterPro" id="IPR002477">
    <property type="entry name" value="Peptidoglycan-bd-like"/>
</dbReference>
<name>A0A1P8MSS5_9RHOB</name>
<evidence type="ECO:0000313" key="5">
    <source>
        <dbReference type="Proteomes" id="UP000186336"/>
    </source>
</evidence>
<evidence type="ECO:0000256" key="1">
    <source>
        <dbReference type="SAM" id="MobiDB-lite"/>
    </source>
</evidence>
<dbReference type="Proteomes" id="UP000186336">
    <property type="component" value="Chromosome"/>
</dbReference>
<dbReference type="KEGG" id="tom:BWR18_05040"/>
<protein>
    <recommendedName>
        <fullName evidence="3">Peptidoglycan binding-like domain-containing protein</fullName>
    </recommendedName>
</protein>
<dbReference type="RefSeq" id="WP_076626991.1">
    <property type="nucleotide sequence ID" value="NZ_CP019312.1"/>
</dbReference>
<keyword evidence="5" id="KW-1185">Reference proteome</keyword>
<proteinExistence type="predicted"/>
<feature type="domain" description="Peptidoglycan binding-like" evidence="3">
    <location>
        <begin position="93"/>
        <end position="137"/>
    </location>
</feature>
<feature type="chain" id="PRO_5012478812" description="Peptidoglycan binding-like domain-containing protein" evidence="2">
    <location>
        <begin position="25"/>
        <end position="204"/>
    </location>
</feature>
<dbReference type="EMBL" id="CP019312">
    <property type="protein sequence ID" value="APX11126.1"/>
    <property type="molecule type" value="Genomic_DNA"/>
</dbReference>
<organism evidence="4 5">
    <name type="scientific">Tateyamaria omphalii</name>
    <dbReference type="NCBI Taxonomy" id="299262"/>
    <lineage>
        <taxon>Bacteria</taxon>
        <taxon>Pseudomonadati</taxon>
        <taxon>Pseudomonadota</taxon>
        <taxon>Alphaproteobacteria</taxon>
        <taxon>Rhodobacterales</taxon>
        <taxon>Roseobacteraceae</taxon>
        <taxon>Tateyamaria</taxon>
    </lineage>
</organism>
<feature type="signal peptide" evidence="2">
    <location>
        <begin position="1"/>
        <end position="24"/>
    </location>
</feature>
<dbReference type="InterPro" id="IPR036365">
    <property type="entry name" value="PGBD-like_sf"/>
</dbReference>
<feature type="region of interest" description="Disordered" evidence="1">
    <location>
        <begin position="183"/>
        <end position="204"/>
    </location>
</feature>